<keyword evidence="1" id="KW-1133">Transmembrane helix</keyword>
<keyword evidence="1" id="KW-0812">Transmembrane</keyword>
<keyword evidence="1" id="KW-0472">Membrane</keyword>
<feature type="transmembrane region" description="Helical" evidence="1">
    <location>
        <begin position="6"/>
        <end position="27"/>
    </location>
</feature>
<dbReference type="InterPro" id="IPR021424">
    <property type="entry name" value="PorA"/>
</dbReference>
<comment type="caution">
    <text evidence="2">The sequence shown here is derived from an EMBL/GenBank/DDBJ whole genome shotgun (WGS) entry which is preliminary data.</text>
</comment>
<dbReference type="EMBL" id="BAAALG010000003">
    <property type="protein sequence ID" value="GAA1096241.1"/>
    <property type="molecule type" value="Genomic_DNA"/>
</dbReference>
<feature type="transmembrane region" description="Helical" evidence="1">
    <location>
        <begin position="262"/>
        <end position="284"/>
    </location>
</feature>
<evidence type="ECO:0000313" key="3">
    <source>
        <dbReference type="Proteomes" id="UP001501581"/>
    </source>
</evidence>
<keyword evidence="3" id="KW-1185">Reference proteome</keyword>
<reference evidence="2 3" key="1">
    <citation type="journal article" date="2019" name="Int. J. Syst. Evol. Microbiol.">
        <title>The Global Catalogue of Microorganisms (GCM) 10K type strain sequencing project: providing services to taxonomists for standard genome sequencing and annotation.</title>
        <authorList>
            <consortium name="The Broad Institute Genomics Platform"/>
            <consortium name="The Broad Institute Genome Sequencing Center for Infectious Disease"/>
            <person name="Wu L."/>
            <person name="Ma J."/>
        </authorList>
    </citation>
    <scope>NUCLEOTIDE SEQUENCE [LARGE SCALE GENOMIC DNA]</scope>
    <source>
        <strain evidence="2 3">JCM 13008</strain>
    </source>
</reference>
<organism evidence="2 3">
    <name type="scientific">Nocardioides dubius</name>
    <dbReference type="NCBI Taxonomy" id="317019"/>
    <lineage>
        <taxon>Bacteria</taxon>
        <taxon>Bacillati</taxon>
        <taxon>Actinomycetota</taxon>
        <taxon>Actinomycetes</taxon>
        <taxon>Propionibacteriales</taxon>
        <taxon>Nocardioidaceae</taxon>
        <taxon>Nocardioides</taxon>
    </lineage>
</organism>
<evidence type="ECO:0000256" key="1">
    <source>
        <dbReference type="SAM" id="Phobius"/>
    </source>
</evidence>
<accession>A0ABN1TP03</accession>
<dbReference type="RefSeq" id="WP_343992138.1">
    <property type="nucleotide sequence ID" value="NZ_BAAALG010000003.1"/>
</dbReference>
<proteinExistence type="predicted"/>
<name>A0ABN1TP03_9ACTN</name>
<dbReference type="Proteomes" id="UP001501581">
    <property type="component" value="Unassembled WGS sequence"/>
</dbReference>
<evidence type="ECO:0000313" key="2">
    <source>
        <dbReference type="EMBL" id="GAA1096241.1"/>
    </source>
</evidence>
<gene>
    <name evidence="2" type="ORF">GCM10009668_10920</name>
</gene>
<sequence>MRKGLVSGLIGVGAFLVVIAILSLTYWPGQLLRTPLDVDTTTRLEGTALISGEESPIKATNITRVDSEKSDDDVVVFRNSTCVVRNIGDVADCVSQDDPENRLVTASEGGFAADRRTGMAVNKSKYVSADAGELEGLVNKFPFETEKKDYPYWEDTTEQAVDAVYQKSVTIRGLETYLFTVDVEPTPVEIAAGVDGLYSTTKELYVEPLTGSIIRQVEQQVRTTTEGEPVAEINLDFTDAQVKANVDDANSNRRLLNLALKVVPLVGLIAGIPILLAGFVLLVLGRRGQGASNDASPKRADEHV</sequence>
<dbReference type="Pfam" id="PF11271">
    <property type="entry name" value="PorA"/>
    <property type="match status" value="1"/>
</dbReference>
<protein>
    <submittedName>
        <fullName evidence="2">DUF3068 domain-containing protein</fullName>
    </submittedName>
</protein>